<name>A0AAW2SKI8_SESRA</name>
<evidence type="ECO:0000313" key="2">
    <source>
        <dbReference type="EMBL" id="KAL0392572.1"/>
    </source>
</evidence>
<feature type="compositionally biased region" description="Basic and acidic residues" evidence="1">
    <location>
        <begin position="24"/>
        <end position="33"/>
    </location>
</feature>
<proteinExistence type="predicted"/>
<feature type="compositionally biased region" description="Polar residues" evidence="1">
    <location>
        <begin position="35"/>
        <end position="44"/>
    </location>
</feature>
<reference evidence="2" key="2">
    <citation type="journal article" date="2024" name="Plant">
        <title>Genomic evolution and insights into agronomic trait innovations of Sesamum species.</title>
        <authorList>
            <person name="Miao H."/>
            <person name="Wang L."/>
            <person name="Qu L."/>
            <person name="Liu H."/>
            <person name="Sun Y."/>
            <person name="Le M."/>
            <person name="Wang Q."/>
            <person name="Wei S."/>
            <person name="Zheng Y."/>
            <person name="Lin W."/>
            <person name="Duan Y."/>
            <person name="Cao H."/>
            <person name="Xiong S."/>
            <person name="Wang X."/>
            <person name="Wei L."/>
            <person name="Li C."/>
            <person name="Ma Q."/>
            <person name="Ju M."/>
            <person name="Zhao R."/>
            <person name="Li G."/>
            <person name="Mu C."/>
            <person name="Tian Q."/>
            <person name="Mei H."/>
            <person name="Zhang T."/>
            <person name="Gao T."/>
            <person name="Zhang H."/>
        </authorList>
    </citation>
    <scope>NUCLEOTIDE SEQUENCE</scope>
    <source>
        <strain evidence="2">G02</strain>
    </source>
</reference>
<dbReference type="EMBL" id="JACGWJ010000010">
    <property type="protein sequence ID" value="KAL0392572.1"/>
    <property type="molecule type" value="Genomic_DNA"/>
</dbReference>
<organism evidence="2">
    <name type="scientific">Sesamum radiatum</name>
    <name type="common">Black benniseed</name>
    <dbReference type="NCBI Taxonomy" id="300843"/>
    <lineage>
        <taxon>Eukaryota</taxon>
        <taxon>Viridiplantae</taxon>
        <taxon>Streptophyta</taxon>
        <taxon>Embryophyta</taxon>
        <taxon>Tracheophyta</taxon>
        <taxon>Spermatophyta</taxon>
        <taxon>Magnoliopsida</taxon>
        <taxon>eudicotyledons</taxon>
        <taxon>Gunneridae</taxon>
        <taxon>Pentapetalae</taxon>
        <taxon>asterids</taxon>
        <taxon>lamiids</taxon>
        <taxon>Lamiales</taxon>
        <taxon>Pedaliaceae</taxon>
        <taxon>Sesamum</taxon>
    </lineage>
</organism>
<accession>A0AAW2SKI8</accession>
<dbReference type="AlphaFoldDB" id="A0AAW2SKI8"/>
<feature type="region of interest" description="Disordered" evidence="1">
    <location>
        <begin position="17"/>
        <end position="52"/>
    </location>
</feature>
<gene>
    <name evidence="2" type="ORF">Sradi_2480000</name>
</gene>
<sequence>MIEKSAPLILVGETSTSKVKSKVVGREKEKMDEMPSTTASTLSAHVTPARWG</sequence>
<comment type="caution">
    <text evidence="2">The sequence shown here is derived from an EMBL/GenBank/DDBJ whole genome shotgun (WGS) entry which is preliminary data.</text>
</comment>
<reference evidence="2" key="1">
    <citation type="submission" date="2020-06" db="EMBL/GenBank/DDBJ databases">
        <authorList>
            <person name="Li T."/>
            <person name="Hu X."/>
            <person name="Zhang T."/>
            <person name="Song X."/>
            <person name="Zhang H."/>
            <person name="Dai N."/>
            <person name="Sheng W."/>
            <person name="Hou X."/>
            <person name="Wei L."/>
        </authorList>
    </citation>
    <scope>NUCLEOTIDE SEQUENCE</scope>
    <source>
        <strain evidence="2">G02</strain>
        <tissue evidence="2">Leaf</tissue>
    </source>
</reference>
<evidence type="ECO:0000256" key="1">
    <source>
        <dbReference type="SAM" id="MobiDB-lite"/>
    </source>
</evidence>
<protein>
    <submittedName>
        <fullName evidence="2">Uncharacterized protein</fullName>
    </submittedName>
</protein>